<name>F1TIE8_9FIRM</name>
<dbReference type="OrthoDB" id="2974658at2"/>
<dbReference type="eggNOG" id="ENOG5033DM0">
    <property type="taxonomic scope" value="Bacteria"/>
</dbReference>
<evidence type="ECO:0000313" key="1">
    <source>
        <dbReference type="EMBL" id="EGD45765.1"/>
    </source>
</evidence>
<reference evidence="1" key="2">
    <citation type="submission" date="2011-01" db="EMBL/GenBank/DDBJ databases">
        <title>The Non-contiguous Finished genome of Clostridium papyrosolvens.</title>
        <authorList>
            <person name="Lucas S."/>
            <person name="Copeland A."/>
            <person name="Lapidus A."/>
            <person name="Cheng J.-F."/>
            <person name="Goodwin L."/>
            <person name="Pitluck S."/>
            <person name="Misra M."/>
            <person name="Chertkov O."/>
            <person name="Detter J.C."/>
            <person name="Han C."/>
            <person name="Tapia R."/>
            <person name="Land M."/>
            <person name="Hauser L."/>
            <person name="Kyrpides N."/>
            <person name="Ivanova N."/>
            <person name="Pagani I."/>
            <person name="Mouttaki H."/>
            <person name="He Z."/>
            <person name="Zhou J."/>
            <person name="Hemme C.L."/>
            <person name="Woyke T."/>
        </authorList>
    </citation>
    <scope>NUCLEOTIDE SEQUENCE [LARGE SCALE GENOMIC DNA]</scope>
    <source>
        <strain evidence="1">DSM 2782</strain>
    </source>
</reference>
<proteinExistence type="predicted"/>
<organism evidence="1 2">
    <name type="scientific">Ruminiclostridium papyrosolvens DSM 2782</name>
    <dbReference type="NCBI Taxonomy" id="588581"/>
    <lineage>
        <taxon>Bacteria</taxon>
        <taxon>Bacillati</taxon>
        <taxon>Bacillota</taxon>
        <taxon>Clostridia</taxon>
        <taxon>Eubacteriales</taxon>
        <taxon>Oscillospiraceae</taxon>
        <taxon>Ruminiclostridium</taxon>
    </lineage>
</organism>
<evidence type="ECO:0000313" key="2">
    <source>
        <dbReference type="Proteomes" id="UP000003860"/>
    </source>
</evidence>
<comment type="caution">
    <text evidence="1">The sequence shown here is derived from an EMBL/GenBank/DDBJ whole genome shotgun (WGS) entry which is preliminary data.</text>
</comment>
<dbReference type="AlphaFoldDB" id="F1TIE8"/>
<dbReference type="EMBL" id="ACXX02000020">
    <property type="protein sequence ID" value="EGD45765.1"/>
    <property type="molecule type" value="Genomic_DNA"/>
</dbReference>
<protein>
    <submittedName>
        <fullName evidence="1">Uncharacterized protein</fullName>
    </submittedName>
</protein>
<dbReference type="Proteomes" id="UP000003860">
    <property type="component" value="Unassembled WGS sequence"/>
</dbReference>
<keyword evidence="2" id="KW-1185">Reference proteome</keyword>
<sequence length="160" mass="19256">MFKIDLKPRTGIDKIQLGMTKDELRKIEIESGILFEKKYFGCLRVCYDDEGLLNFIEIANPYSDLFKVFFEDIDIFNTKAEELVEFISKFGNYDRENDDSKFGYQYVFKDIGLSLWRPNVFKKEYLDEIWFQNYSMELQEDEMKYWYFQSVSIAVDGYWG</sequence>
<gene>
    <name evidence="1" type="ORF">Cpap_0132</name>
</gene>
<accession>F1TIE8</accession>
<reference evidence="1" key="1">
    <citation type="submission" date="2009-07" db="EMBL/GenBank/DDBJ databases">
        <authorList>
            <consortium name="US DOE Joint Genome Institute (JGI-PGF)"/>
            <person name="Lucas S."/>
            <person name="Copeland A."/>
            <person name="Lapidus A."/>
            <person name="Glavina del Rio T."/>
            <person name="Tice H."/>
            <person name="Bruce D."/>
            <person name="Goodwin L."/>
            <person name="Pitluck S."/>
            <person name="Larimer F."/>
            <person name="Land M.L."/>
            <person name="Mouttaki H."/>
            <person name="He Z."/>
            <person name="Zhou J."/>
            <person name="Hemme C.L."/>
        </authorList>
    </citation>
    <scope>NUCLEOTIDE SEQUENCE</scope>
    <source>
        <strain evidence="1">DSM 2782</strain>
    </source>
</reference>
<dbReference type="RefSeq" id="WP_004622422.1">
    <property type="nucleotide sequence ID" value="NZ_ACXX02000020.1"/>
</dbReference>